<accession>A0AAN6ESS8</accession>
<dbReference type="AlphaFoldDB" id="A0AAN6ESS8"/>
<proteinExistence type="predicted"/>
<sequence>MRSAGTINFSGLYRSERCLSNQFEIDLDSRFETGSAVVHQADSHSSQAWASSQNMLHTDHGQSRKKDMSATLGRAWGLARLRPGLAVELQQKQDGDDGHGHTRLILWQAFWCC</sequence>
<name>A0AAN6ESS8_EXODE</name>
<reference evidence="2" key="1">
    <citation type="submission" date="2023-01" db="EMBL/GenBank/DDBJ databases">
        <title>Exophiala dermititidis isolated from Cystic Fibrosis Patient.</title>
        <authorList>
            <person name="Kurbessoian T."/>
            <person name="Crocker A."/>
            <person name="Murante D."/>
            <person name="Hogan D.A."/>
            <person name="Stajich J.E."/>
        </authorList>
    </citation>
    <scope>NUCLEOTIDE SEQUENCE</scope>
    <source>
        <strain evidence="2">Ex8</strain>
    </source>
</reference>
<feature type="region of interest" description="Disordered" evidence="1">
    <location>
        <begin position="42"/>
        <end position="65"/>
    </location>
</feature>
<protein>
    <submittedName>
        <fullName evidence="2">Uncharacterized protein</fullName>
    </submittedName>
</protein>
<dbReference type="EMBL" id="JAJGCB010000009">
    <property type="protein sequence ID" value="KAJ8990965.1"/>
    <property type="molecule type" value="Genomic_DNA"/>
</dbReference>
<comment type="caution">
    <text evidence="2">The sequence shown here is derived from an EMBL/GenBank/DDBJ whole genome shotgun (WGS) entry which is preliminary data.</text>
</comment>
<gene>
    <name evidence="2" type="ORF">HRR80_005023</name>
</gene>
<evidence type="ECO:0000313" key="2">
    <source>
        <dbReference type="EMBL" id="KAJ8990965.1"/>
    </source>
</evidence>
<organism evidence="2 3">
    <name type="scientific">Exophiala dermatitidis</name>
    <name type="common">Black yeast-like fungus</name>
    <name type="synonym">Wangiella dermatitidis</name>
    <dbReference type="NCBI Taxonomy" id="5970"/>
    <lineage>
        <taxon>Eukaryota</taxon>
        <taxon>Fungi</taxon>
        <taxon>Dikarya</taxon>
        <taxon>Ascomycota</taxon>
        <taxon>Pezizomycotina</taxon>
        <taxon>Eurotiomycetes</taxon>
        <taxon>Chaetothyriomycetidae</taxon>
        <taxon>Chaetothyriales</taxon>
        <taxon>Herpotrichiellaceae</taxon>
        <taxon>Exophiala</taxon>
    </lineage>
</organism>
<evidence type="ECO:0000256" key="1">
    <source>
        <dbReference type="SAM" id="MobiDB-lite"/>
    </source>
</evidence>
<dbReference type="Proteomes" id="UP001161757">
    <property type="component" value="Unassembled WGS sequence"/>
</dbReference>
<evidence type="ECO:0000313" key="3">
    <source>
        <dbReference type="Proteomes" id="UP001161757"/>
    </source>
</evidence>
<feature type="compositionally biased region" description="Polar residues" evidence="1">
    <location>
        <begin position="43"/>
        <end position="56"/>
    </location>
</feature>